<feature type="transmembrane region" description="Helical" evidence="1">
    <location>
        <begin position="26"/>
        <end position="44"/>
    </location>
</feature>
<keyword evidence="1" id="KW-0812">Transmembrane</keyword>
<protein>
    <submittedName>
        <fullName evidence="3">Uncharacterized protein</fullName>
    </submittedName>
</protein>
<proteinExistence type="predicted"/>
<keyword evidence="4" id="KW-1185">Reference proteome</keyword>
<sequence length="56" mass="6722">MEEQTSNHDPPPSTTISLRSQLDNNFLTYDIITCWLFIEFRFAWQALIHAHRRDMI</sequence>
<reference evidence="2 4" key="1">
    <citation type="journal article" date="2017" name="Nature">
        <title>The sunflower genome provides insights into oil metabolism, flowering and Asterid evolution.</title>
        <authorList>
            <person name="Badouin H."/>
            <person name="Gouzy J."/>
            <person name="Grassa C.J."/>
            <person name="Murat F."/>
            <person name="Staton S.E."/>
            <person name="Cottret L."/>
            <person name="Lelandais-Briere C."/>
            <person name="Owens G.L."/>
            <person name="Carrere S."/>
            <person name="Mayjonade B."/>
            <person name="Legrand L."/>
            <person name="Gill N."/>
            <person name="Kane N.C."/>
            <person name="Bowers J.E."/>
            <person name="Hubner S."/>
            <person name="Bellec A."/>
            <person name="Berard A."/>
            <person name="Berges H."/>
            <person name="Blanchet N."/>
            <person name="Boniface M.C."/>
            <person name="Brunel D."/>
            <person name="Catrice O."/>
            <person name="Chaidir N."/>
            <person name="Claudel C."/>
            <person name="Donnadieu C."/>
            <person name="Faraut T."/>
            <person name="Fievet G."/>
            <person name="Helmstetter N."/>
            <person name="King M."/>
            <person name="Knapp S.J."/>
            <person name="Lai Z."/>
            <person name="Le Paslier M.C."/>
            <person name="Lippi Y."/>
            <person name="Lorenzon L."/>
            <person name="Mandel J.R."/>
            <person name="Marage G."/>
            <person name="Marchand G."/>
            <person name="Marquand E."/>
            <person name="Bret-Mestries E."/>
            <person name="Morien E."/>
            <person name="Nambeesan S."/>
            <person name="Nguyen T."/>
            <person name="Pegot-Espagnet P."/>
            <person name="Pouilly N."/>
            <person name="Raftis F."/>
            <person name="Sallet E."/>
            <person name="Schiex T."/>
            <person name="Thomas J."/>
            <person name="Vandecasteele C."/>
            <person name="Vares D."/>
            <person name="Vear F."/>
            <person name="Vautrin S."/>
            <person name="Crespi M."/>
            <person name="Mangin B."/>
            <person name="Burke J.M."/>
            <person name="Salse J."/>
            <person name="Munos S."/>
            <person name="Vincourt P."/>
            <person name="Rieseberg L.H."/>
            <person name="Langlade N.B."/>
        </authorList>
    </citation>
    <scope>NUCLEOTIDE SEQUENCE [LARGE SCALE GENOMIC DNA]</scope>
    <source>
        <strain evidence="4">cv. SF193</strain>
        <tissue evidence="2">Leaves</tissue>
    </source>
</reference>
<name>A0A251ST07_HELAN</name>
<reference evidence="3" key="2">
    <citation type="submission" date="2017-02" db="EMBL/GenBank/DDBJ databases">
        <title>Sunflower complete genome.</title>
        <authorList>
            <person name="Langlade N."/>
            <person name="Munos S."/>
        </authorList>
    </citation>
    <scope>NUCLEOTIDE SEQUENCE [LARGE SCALE GENOMIC DNA]</scope>
    <source>
        <tissue evidence="3">Leaves</tissue>
    </source>
</reference>
<organism evidence="3 4">
    <name type="scientific">Helianthus annuus</name>
    <name type="common">Common sunflower</name>
    <dbReference type="NCBI Taxonomy" id="4232"/>
    <lineage>
        <taxon>Eukaryota</taxon>
        <taxon>Viridiplantae</taxon>
        <taxon>Streptophyta</taxon>
        <taxon>Embryophyta</taxon>
        <taxon>Tracheophyta</taxon>
        <taxon>Spermatophyta</taxon>
        <taxon>Magnoliopsida</taxon>
        <taxon>eudicotyledons</taxon>
        <taxon>Gunneridae</taxon>
        <taxon>Pentapetalae</taxon>
        <taxon>asterids</taxon>
        <taxon>campanulids</taxon>
        <taxon>Asterales</taxon>
        <taxon>Asteraceae</taxon>
        <taxon>Asteroideae</taxon>
        <taxon>Heliantheae alliance</taxon>
        <taxon>Heliantheae</taxon>
        <taxon>Helianthus</taxon>
    </lineage>
</organism>
<evidence type="ECO:0000313" key="2">
    <source>
        <dbReference type="EMBL" id="KAF5773610.1"/>
    </source>
</evidence>
<keyword evidence="1" id="KW-0472">Membrane</keyword>
<reference evidence="2" key="3">
    <citation type="submission" date="2020-06" db="EMBL/GenBank/DDBJ databases">
        <title>Helianthus annuus Genome sequencing and assembly Release 2.</title>
        <authorList>
            <person name="Gouzy J."/>
            <person name="Langlade N."/>
            <person name="Munos S."/>
        </authorList>
    </citation>
    <scope>NUCLEOTIDE SEQUENCE</scope>
    <source>
        <tissue evidence="2">Leaves</tissue>
    </source>
</reference>
<dbReference type="EMBL" id="CM007902">
    <property type="protein sequence ID" value="OTG01749.1"/>
    <property type="molecule type" value="Genomic_DNA"/>
</dbReference>
<dbReference type="EMBL" id="MNCJ02000328">
    <property type="protein sequence ID" value="KAF5773610.1"/>
    <property type="molecule type" value="Genomic_DNA"/>
</dbReference>
<dbReference type="Gramene" id="mRNA:HanXRQr2_Chr13g0590491">
    <property type="protein sequence ID" value="mRNA:HanXRQr2_Chr13g0590491"/>
    <property type="gene ID" value="HanXRQr2_Chr13g0590491"/>
</dbReference>
<dbReference type="InParanoid" id="A0A251ST07"/>
<gene>
    <name evidence="3" type="ORF">HannXRQ_Chr13g0405391</name>
    <name evidence="2" type="ORF">HanXRQr2_Chr13g0590491</name>
</gene>
<evidence type="ECO:0000313" key="4">
    <source>
        <dbReference type="Proteomes" id="UP000215914"/>
    </source>
</evidence>
<keyword evidence="1" id="KW-1133">Transmembrane helix</keyword>
<dbReference type="AlphaFoldDB" id="A0A251ST07"/>
<evidence type="ECO:0000256" key="1">
    <source>
        <dbReference type="SAM" id="Phobius"/>
    </source>
</evidence>
<evidence type="ECO:0000313" key="3">
    <source>
        <dbReference type="EMBL" id="OTG01749.1"/>
    </source>
</evidence>
<dbReference type="Proteomes" id="UP000215914">
    <property type="component" value="Chromosome 13"/>
</dbReference>
<accession>A0A251ST07</accession>